<gene>
    <name evidence="12" type="primary">tig</name>
    <name evidence="17" type="ORF">FS320_30905</name>
</gene>
<dbReference type="EMBL" id="VOSK01000225">
    <property type="protein sequence ID" value="MPR29386.1"/>
    <property type="molecule type" value="Genomic_DNA"/>
</dbReference>
<organism evidence="17 18">
    <name type="scientific">Microvirga tunisiensis</name>
    <dbReference type="NCBI Taxonomy" id="2108360"/>
    <lineage>
        <taxon>Bacteria</taxon>
        <taxon>Pseudomonadati</taxon>
        <taxon>Pseudomonadota</taxon>
        <taxon>Alphaproteobacteria</taxon>
        <taxon>Hyphomicrobiales</taxon>
        <taxon>Methylobacteriaceae</taxon>
        <taxon>Microvirga</taxon>
    </lineage>
</organism>
<keyword evidence="6 12" id="KW-0697">Rotamase</keyword>
<dbReference type="GO" id="GO:0043022">
    <property type="term" value="F:ribosome binding"/>
    <property type="evidence" value="ECO:0007669"/>
    <property type="project" value="TreeGrafter"/>
</dbReference>
<evidence type="ECO:0000256" key="9">
    <source>
        <dbReference type="ARBA" id="ARBA00023306"/>
    </source>
</evidence>
<dbReference type="InterPro" id="IPR005215">
    <property type="entry name" value="Trig_fac"/>
</dbReference>
<dbReference type="Pfam" id="PF05698">
    <property type="entry name" value="Trigger_C"/>
    <property type="match status" value="1"/>
</dbReference>
<dbReference type="Proteomes" id="UP000403266">
    <property type="component" value="Unassembled WGS sequence"/>
</dbReference>
<evidence type="ECO:0000256" key="13">
    <source>
        <dbReference type="PROSITE-ProRule" id="PRU00277"/>
    </source>
</evidence>
<comment type="subcellular location">
    <subcellularLocation>
        <location evidence="12">Cytoplasm</location>
    </subcellularLocation>
    <text evidence="12">About half TF is bound to the ribosome near the polypeptide exit tunnel while the other half is free in the cytoplasm.</text>
</comment>
<evidence type="ECO:0000256" key="3">
    <source>
        <dbReference type="ARBA" id="ARBA00013194"/>
    </source>
</evidence>
<evidence type="ECO:0000256" key="10">
    <source>
        <dbReference type="ARBA" id="ARBA00024849"/>
    </source>
</evidence>
<keyword evidence="18" id="KW-1185">Reference proteome</keyword>
<dbReference type="PANTHER" id="PTHR30560">
    <property type="entry name" value="TRIGGER FACTOR CHAPERONE AND PEPTIDYL-PROLYL CIS/TRANS ISOMERASE"/>
    <property type="match status" value="1"/>
</dbReference>
<dbReference type="Pfam" id="PF05697">
    <property type="entry name" value="Trigger_N"/>
    <property type="match status" value="1"/>
</dbReference>
<dbReference type="SUPFAM" id="SSF54534">
    <property type="entry name" value="FKBP-like"/>
    <property type="match status" value="1"/>
</dbReference>
<reference evidence="17 18" key="1">
    <citation type="journal article" date="2019" name="Syst. Appl. Microbiol.">
        <title>Microvirga tunisiensis sp. nov., a root nodule symbiotic bacterium isolated from Lupinus micranthus and L. luteus grown in Northern Tunisia.</title>
        <authorList>
            <person name="Msaddak A."/>
            <person name="Rejili M."/>
            <person name="Duran D."/>
            <person name="Mars M."/>
            <person name="Palacios J.M."/>
            <person name="Ruiz-Argueso T."/>
            <person name="Rey L."/>
            <person name="Imperial J."/>
        </authorList>
    </citation>
    <scope>NUCLEOTIDE SEQUENCE [LARGE SCALE GENOMIC DNA]</scope>
    <source>
        <strain evidence="17 18">Lmie10</strain>
    </source>
</reference>
<evidence type="ECO:0000259" key="16">
    <source>
        <dbReference type="PROSITE" id="PS50059"/>
    </source>
</evidence>
<dbReference type="FunFam" id="3.10.50.40:FF:000001">
    <property type="entry name" value="Trigger factor"/>
    <property type="match status" value="1"/>
</dbReference>
<feature type="domain" description="PPIase FKBP-type" evidence="16">
    <location>
        <begin position="169"/>
        <end position="251"/>
    </location>
</feature>
<evidence type="ECO:0000256" key="8">
    <source>
        <dbReference type="ARBA" id="ARBA00023235"/>
    </source>
</evidence>
<evidence type="ECO:0000313" key="17">
    <source>
        <dbReference type="EMBL" id="MPR29386.1"/>
    </source>
</evidence>
<feature type="region of interest" description="Disordered" evidence="15">
    <location>
        <begin position="436"/>
        <end position="455"/>
    </location>
</feature>
<evidence type="ECO:0000256" key="12">
    <source>
        <dbReference type="HAMAP-Rule" id="MF_00303"/>
    </source>
</evidence>
<evidence type="ECO:0000313" key="18">
    <source>
        <dbReference type="Proteomes" id="UP000403266"/>
    </source>
</evidence>
<dbReference type="HAMAP" id="MF_00303">
    <property type="entry name" value="Trigger_factor_Tig"/>
    <property type="match status" value="1"/>
</dbReference>
<dbReference type="InterPro" id="IPR037041">
    <property type="entry name" value="Trigger_fac_C_sf"/>
</dbReference>
<proteinExistence type="inferred from homology"/>
<evidence type="ECO:0000256" key="1">
    <source>
        <dbReference type="ARBA" id="ARBA00000971"/>
    </source>
</evidence>
<keyword evidence="8 12" id="KW-0413">Isomerase</keyword>
<evidence type="ECO:0000256" key="5">
    <source>
        <dbReference type="ARBA" id="ARBA00022618"/>
    </source>
</evidence>
<dbReference type="InterPro" id="IPR027304">
    <property type="entry name" value="Trigger_fact/SurA_dom_sf"/>
</dbReference>
<evidence type="ECO:0000256" key="14">
    <source>
        <dbReference type="RuleBase" id="RU003914"/>
    </source>
</evidence>
<dbReference type="PIRSF" id="PIRSF003095">
    <property type="entry name" value="Trigger_factor"/>
    <property type="match status" value="1"/>
</dbReference>
<protein>
    <recommendedName>
        <fullName evidence="4 12">Trigger factor</fullName>
        <shortName evidence="12">TF</shortName>
        <ecNumber evidence="3 12">5.2.1.8</ecNumber>
    </recommendedName>
    <alternativeName>
        <fullName evidence="11 12">PPIase</fullName>
    </alternativeName>
</protein>
<evidence type="ECO:0000256" key="15">
    <source>
        <dbReference type="SAM" id="MobiDB-lite"/>
    </source>
</evidence>
<dbReference type="GO" id="GO:0043335">
    <property type="term" value="P:protein unfolding"/>
    <property type="evidence" value="ECO:0007669"/>
    <property type="project" value="TreeGrafter"/>
</dbReference>
<comment type="function">
    <text evidence="10 12">Involved in protein export. Acts as a chaperone by maintaining the newly synthesized protein in an open conformation. Functions as a peptidyl-prolyl cis-trans isomerase.</text>
</comment>
<dbReference type="PROSITE" id="PS50059">
    <property type="entry name" value="FKBP_PPIASE"/>
    <property type="match status" value="1"/>
</dbReference>
<keyword evidence="12" id="KW-0963">Cytoplasm</keyword>
<dbReference type="NCBIfam" id="TIGR00115">
    <property type="entry name" value="tig"/>
    <property type="match status" value="1"/>
</dbReference>
<dbReference type="SUPFAM" id="SSF109998">
    <property type="entry name" value="Triger factor/SurA peptide-binding domain-like"/>
    <property type="match status" value="1"/>
</dbReference>
<dbReference type="Gene3D" id="3.30.70.1050">
    <property type="entry name" value="Trigger factor ribosome-binding domain"/>
    <property type="match status" value="1"/>
</dbReference>
<evidence type="ECO:0000256" key="4">
    <source>
        <dbReference type="ARBA" id="ARBA00016902"/>
    </source>
</evidence>
<evidence type="ECO:0000256" key="2">
    <source>
        <dbReference type="ARBA" id="ARBA00005464"/>
    </source>
</evidence>
<dbReference type="GO" id="GO:0044183">
    <property type="term" value="F:protein folding chaperone"/>
    <property type="evidence" value="ECO:0007669"/>
    <property type="project" value="TreeGrafter"/>
</dbReference>
<keyword evidence="5 12" id="KW-0132">Cell division</keyword>
<keyword evidence="7 12" id="KW-0143">Chaperone</keyword>
<dbReference type="AlphaFoldDB" id="A0A5N7MZQ3"/>
<name>A0A5N7MZQ3_9HYPH</name>
<dbReference type="PANTHER" id="PTHR30560:SF3">
    <property type="entry name" value="TRIGGER FACTOR-LIKE PROTEIN TIG, CHLOROPLASTIC"/>
    <property type="match status" value="1"/>
</dbReference>
<dbReference type="InterPro" id="IPR036611">
    <property type="entry name" value="Trigger_fac_ribosome-bd_sf"/>
</dbReference>
<evidence type="ECO:0000256" key="11">
    <source>
        <dbReference type="ARBA" id="ARBA00029986"/>
    </source>
</evidence>
<dbReference type="GO" id="GO:0051301">
    <property type="term" value="P:cell division"/>
    <property type="evidence" value="ECO:0007669"/>
    <property type="project" value="UniProtKB-KW"/>
</dbReference>
<sequence>MQVTETLSQGLKREFKVVLPATELEERLNSELSTLKDRVRINGFRPGKVPVGHLRKVYGRSVMADVLQNAVNEANRKIVEDNNLKLAHEPQIQFPESQEEVEKAMEAKGDLAFTVALEVLPVFELADLSDVTVKKPVADVTDAEITESLERMAKQNRSFEPKEGAAVDGDRVVVDFVGRIDGTEFEGGKGEDIRVELGSNTFIPGFEDQLLGLKAGDTKLVKVTFPVNYMAAHLAGKNAEFDVTVKEIEAPGELKIDDEMAKGFGMDSLDKLKDAIRDAIKRDFDAQSRRKVKKDLLDSLDAKYSFELPPTLVEQEFAAVWSQVVGDMKSNNRTFEDESTTEDEAKAEYRKIAERRVRLGLVLAQIGEKTDIKISDDEVTQALIERVRQYPGQERQVWEFYQKNPQALAEIRAPLFEEKVVDQILSQVKVDEETVSKDALFSDEDEDGEKAGKGE</sequence>
<comment type="similarity">
    <text evidence="2 12 14">Belongs to the FKBP-type PPIase family. Tig subfamily.</text>
</comment>
<keyword evidence="9 12" id="KW-0131">Cell cycle</keyword>
<dbReference type="RefSeq" id="WP_152716204.1">
    <property type="nucleotide sequence ID" value="NZ_VOSJ01000238.1"/>
</dbReference>
<dbReference type="GO" id="GO:0003755">
    <property type="term" value="F:peptidyl-prolyl cis-trans isomerase activity"/>
    <property type="evidence" value="ECO:0007669"/>
    <property type="project" value="UniProtKB-UniRule"/>
</dbReference>
<comment type="domain">
    <text evidence="12">Consists of 3 domains; the N-terminus binds the ribosome, the middle domain has PPIase activity, while the C-terminus has intrinsic chaperone activity on its own.</text>
</comment>
<evidence type="ECO:0000256" key="6">
    <source>
        <dbReference type="ARBA" id="ARBA00023110"/>
    </source>
</evidence>
<dbReference type="GO" id="GO:0015031">
    <property type="term" value="P:protein transport"/>
    <property type="evidence" value="ECO:0007669"/>
    <property type="project" value="UniProtKB-UniRule"/>
</dbReference>
<evidence type="ECO:0000256" key="7">
    <source>
        <dbReference type="ARBA" id="ARBA00023186"/>
    </source>
</evidence>
<dbReference type="InterPro" id="IPR046357">
    <property type="entry name" value="PPIase_dom_sf"/>
</dbReference>
<dbReference type="InterPro" id="IPR008880">
    <property type="entry name" value="Trigger_fac_C"/>
</dbReference>
<dbReference type="Gene3D" id="1.10.3120.10">
    <property type="entry name" value="Trigger factor, C-terminal domain"/>
    <property type="match status" value="1"/>
</dbReference>
<dbReference type="OrthoDB" id="9767721at2"/>
<comment type="caution">
    <text evidence="17">The sequence shown here is derived from an EMBL/GenBank/DDBJ whole genome shotgun (WGS) entry which is preliminary data.</text>
</comment>
<dbReference type="Gene3D" id="3.10.50.40">
    <property type="match status" value="1"/>
</dbReference>
<accession>A0A5N7MZQ3</accession>
<dbReference type="GO" id="GO:0005737">
    <property type="term" value="C:cytoplasm"/>
    <property type="evidence" value="ECO:0007669"/>
    <property type="project" value="UniProtKB-SubCell"/>
</dbReference>
<dbReference type="Pfam" id="PF00254">
    <property type="entry name" value="FKBP_C"/>
    <property type="match status" value="1"/>
</dbReference>
<comment type="catalytic activity">
    <reaction evidence="1 12 13">
        <text>[protein]-peptidylproline (omega=180) = [protein]-peptidylproline (omega=0)</text>
        <dbReference type="Rhea" id="RHEA:16237"/>
        <dbReference type="Rhea" id="RHEA-COMP:10747"/>
        <dbReference type="Rhea" id="RHEA-COMP:10748"/>
        <dbReference type="ChEBI" id="CHEBI:83833"/>
        <dbReference type="ChEBI" id="CHEBI:83834"/>
        <dbReference type="EC" id="5.2.1.8"/>
    </reaction>
</comment>
<dbReference type="SUPFAM" id="SSF102735">
    <property type="entry name" value="Trigger factor ribosome-binding domain"/>
    <property type="match status" value="1"/>
</dbReference>
<dbReference type="InterPro" id="IPR001179">
    <property type="entry name" value="PPIase_FKBP_dom"/>
</dbReference>
<dbReference type="GO" id="GO:0051083">
    <property type="term" value="P:'de novo' cotranslational protein folding"/>
    <property type="evidence" value="ECO:0007669"/>
    <property type="project" value="TreeGrafter"/>
</dbReference>
<dbReference type="InterPro" id="IPR008881">
    <property type="entry name" value="Trigger_fac_ribosome-bd_bac"/>
</dbReference>
<dbReference type="EC" id="5.2.1.8" evidence="3 12"/>